<dbReference type="KEGG" id="psco:LY89DRAFT_782161"/>
<dbReference type="GeneID" id="28832279"/>
<organism evidence="3 4">
    <name type="scientific">Mollisia scopiformis</name>
    <name type="common">Conifer needle endophyte fungus</name>
    <name type="synonym">Phialocephala scopiformis</name>
    <dbReference type="NCBI Taxonomy" id="149040"/>
    <lineage>
        <taxon>Eukaryota</taxon>
        <taxon>Fungi</taxon>
        <taxon>Dikarya</taxon>
        <taxon>Ascomycota</taxon>
        <taxon>Pezizomycotina</taxon>
        <taxon>Leotiomycetes</taxon>
        <taxon>Helotiales</taxon>
        <taxon>Mollisiaceae</taxon>
        <taxon>Mollisia</taxon>
    </lineage>
</organism>
<evidence type="ECO:0000256" key="1">
    <source>
        <dbReference type="SAM" id="Coils"/>
    </source>
</evidence>
<dbReference type="Proteomes" id="UP000070700">
    <property type="component" value="Unassembled WGS sequence"/>
</dbReference>
<dbReference type="InParanoid" id="A0A194X9S3"/>
<feature type="region of interest" description="Disordered" evidence="2">
    <location>
        <begin position="1"/>
        <end position="20"/>
    </location>
</feature>
<gene>
    <name evidence="3" type="ORF">LY89DRAFT_782161</name>
</gene>
<evidence type="ECO:0000313" key="4">
    <source>
        <dbReference type="Proteomes" id="UP000070700"/>
    </source>
</evidence>
<dbReference type="OrthoDB" id="5279415at2759"/>
<proteinExistence type="predicted"/>
<evidence type="ECO:0000313" key="3">
    <source>
        <dbReference type="EMBL" id="KUJ16918.1"/>
    </source>
</evidence>
<keyword evidence="1" id="KW-0175">Coiled coil</keyword>
<reference evidence="3 4" key="1">
    <citation type="submission" date="2015-10" db="EMBL/GenBank/DDBJ databases">
        <title>Full genome of DAOMC 229536 Phialocephala scopiformis, a fungal endophyte of spruce producing the potent anti-insectan compound rugulosin.</title>
        <authorList>
            <consortium name="DOE Joint Genome Institute"/>
            <person name="Walker A.K."/>
            <person name="Frasz S.L."/>
            <person name="Seifert K.A."/>
            <person name="Miller J.D."/>
            <person name="Mondo S.J."/>
            <person name="Labutti K."/>
            <person name="Lipzen A."/>
            <person name="Dockter R."/>
            <person name="Kennedy M."/>
            <person name="Grigoriev I.V."/>
            <person name="Spatafora J.W."/>
        </authorList>
    </citation>
    <scope>NUCLEOTIDE SEQUENCE [LARGE SCALE GENOMIC DNA]</scope>
    <source>
        <strain evidence="3 4">CBS 120377</strain>
    </source>
</reference>
<feature type="region of interest" description="Disordered" evidence="2">
    <location>
        <begin position="421"/>
        <end position="460"/>
    </location>
</feature>
<sequence length="484" mass="55108">MADTHNHVPDHICMMEGPDPELSISTSQFDDLRDDLRRADDEISRLQALLRENNIDYRRVHRPSQSESLDNSQDSELEVGEKLPDLPQEIMFQILGYSLTSSTTLTDPFYKGRKSNMTPEEQFARKKINVNFLATSKVFRDEGKALILKNNDIVFTQVAALANFAKIPAALRVKIDHVTLRVVGRYYGDKAKKEFNMQEESRYHALVPKFKIPLLARPKGMIKEHGIHAYCYMQVGDFLKALFVPRRISNGRQYKLLPSLKTMRMDLINFSDHLVLGRTYFTPIIRWHLNKFLDELLVTGGSLGGEEDEEMYVLRNLVSNGGLFSENGAVFISVPGGLKPLPPYGITHELVRSEEVPMKSFQKYHPEGGTPPKSHPERKTVFKWAADSLSERKRWIEFDYLTGEELTPDWNDIESEIDSEDMYDESEDEGDGSDFDHGSYDSSSSNHLLGTDDFYAGSDDGFESAVETLEPIFKSQVVVDETTD</sequence>
<name>A0A194X9S3_MOLSC</name>
<dbReference type="AlphaFoldDB" id="A0A194X9S3"/>
<protein>
    <submittedName>
        <fullName evidence="3">Uncharacterized protein</fullName>
    </submittedName>
</protein>
<keyword evidence="4" id="KW-1185">Reference proteome</keyword>
<feature type="compositionally biased region" description="Basic and acidic residues" evidence="2">
    <location>
        <begin position="1"/>
        <end position="10"/>
    </location>
</feature>
<feature type="coiled-coil region" evidence="1">
    <location>
        <begin position="29"/>
        <end position="56"/>
    </location>
</feature>
<dbReference type="RefSeq" id="XP_018071273.1">
    <property type="nucleotide sequence ID" value="XM_018222553.1"/>
</dbReference>
<dbReference type="EMBL" id="KQ947415">
    <property type="protein sequence ID" value="KUJ16918.1"/>
    <property type="molecule type" value="Genomic_DNA"/>
</dbReference>
<accession>A0A194X9S3</accession>
<evidence type="ECO:0000256" key="2">
    <source>
        <dbReference type="SAM" id="MobiDB-lite"/>
    </source>
</evidence>
<dbReference type="STRING" id="149040.A0A194X9S3"/>
<feature type="compositionally biased region" description="Acidic residues" evidence="2">
    <location>
        <begin position="421"/>
        <end position="433"/>
    </location>
</feature>